<comment type="caution">
    <text evidence="4">The sequence shown here is derived from an EMBL/GenBank/DDBJ whole genome shotgun (WGS) entry which is preliminary data.</text>
</comment>
<reference evidence="4 5" key="2">
    <citation type="submission" date="2020-07" db="EMBL/GenBank/DDBJ databases">
        <title>Genome assembly of wild tea tree DASZ reveals pedigree and selection history of tea varieties.</title>
        <authorList>
            <person name="Zhang W."/>
        </authorList>
    </citation>
    <scope>NUCLEOTIDE SEQUENCE [LARGE SCALE GENOMIC DNA]</scope>
    <source>
        <strain evidence="5">cv. G240</strain>
        <tissue evidence="4">Leaf</tissue>
    </source>
</reference>
<name>A0A7J7FZ96_CAMSI</name>
<feature type="region of interest" description="Disordered" evidence="2">
    <location>
        <begin position="1"/>
        <end position="21"/>
    </location>
</feature>
<dbReference type="GO" id="GO:0003723">
    <property type="term" value="F:RNA binding"/>
    <property type="evidence" value="ECO:0007669"/>
    <property type="project" value="UniProtKB-UniRule"/>
</dbReference>
<dbReference type="AlphaFoldDB" id="A0A7J7FZ96"/>
<dbReference type="SMART" id="SM00360">
    <property type="entry name" value="RRM"/>
    <property type="match status" value="1"/>
</dbReference>
<evidence type="ECO:0000313" key="4">
    <source>
        <dbReference type="EMBL" id="KAF5933505.1"/>
    </source>
</evidence>
<evidence type="ECO:0000313" key="5">
    <source>
        <dbReference type="Proteomes" id="UP000593564"/>
    </source>
</evidence>
<dbReference type="InterPro" id="IPR035979">
    <property type="entry name" value="RBD_domain_sf"/>
</dbReference>
<dbReference type="SUPFAM" id="SSF54928">
    <property type="entry name" value="RNA-binding domain, RBD"/>
    <property type="match status" value="1"/>
</dbReference>
<accession>A0A7J7FZ96</accession>
<organism evidence="4 5">
    <name type="scientific">Camellia sinensis</name>
    <name type="common">Tea plant</name>
    <name type="synonym">Thea sinensis</name>
    <dbReference type="NCBI Taxonomy" id="4442"/>
    <lineage>
        <taxon>Eukaryota</taxon>
        <taxon>Viridiplantae</taxon>
        <taxon>Streptophyta</taxon>
        <taxon>Embryophyta</taxon>
        <taxon>Tracheophyta</taxon>
        <taxon>Spermatophyta</taxon>
        <taxon>Magnoliopsida</taxon>
        <taxon>eudicotyledons</taxon>
        <taxon>Gunneridae</taxon>
        <taxon>Pentapetalae</taxon>
        <taxon>asterids</taxon>
        <taxon>Ericales</taxon>
        <taxon>Theaceae</taxon>
        <taxon>Camellia</taxon>
    </lineage>
</organism>
<dbReference type="CDD" id="cd00590">
    <property type="entry name" value="RRM_SF"/>
    <property type="match status" value="1"/>
</dbReference>
<evidence type="ECO:0000256" key="1">
    <source>
        <dbReference type="PROSITE-ProRule" id="PRU00176"/>
    </source>
</evidence>
<sequence length="649" mass="72067">MEQGGWIPVMRQRRGKGTGSKEPRTELFTVFVDSLPYSMDPRTLFKLFTKFGIVKDVFIPQKRRKFTNTRFGFVRFDCSVAARVAVSKANGLWVEDREIQVKMAEYDRFKEGAQSRNQTTGTKGIIEADGREVHNQHGIQRSYAEILKTNARGSAGKVERTIMVDEAGHGWLHESVILRFKEEYSIHGIEKIFMEKGIEEVMVRRGGGRDVVVTFKSKEAKDAKLALVREWCRDWCESVKEWEPGARAEQERCLWLRCHGIPLSMWNRNTFCKIGNIWGSVIRLEGDICQPKSFSYGRVRIATQCMDFINKTINLECNGRLYPVMVCEEQPVSIFNNDSSILSEVEDVHSSNGAVNHEPVPGCGAGNEAVDMPKEVEEEDDELAKSDTVVVETQRGLEPTCKAVQVNTVVVEPECGVGNIVGLEARMDRPLLVMADSALQRDYVNQRVDEHLFTPGFIKSVSGASGHRPGIHLEVNLGQIHGPVSPNGLTEEGVGTSIVHTIKPHWAGTRKDGLWVQSSQTTINESSNAVKKARRKGKMKVGGPGAAKPNTEEVGYKRLARLYGQKGNPSSKSIPKCAVFRAAAAAVSFSASTKSGSSKGRHILSEAQANLQLGKVLGIHYNGKESEVLEKLVELESIDRGRRKGRETA</sequence>
<feature type="domain" description="RRM" evidence="3">
    <location>
        <begin position="28"/>
        <end position="106"/>
    </location>
</feature>
<evidence type="ECO:0000256" key="2">
    <source>
        <dbReference type="SAM" id="MobiDB-lite"/>
    </source>
</evidence>
<dbReference type="PANTHER" id="PTHR34427:SF5">
    <property type="entry name" value="DUF4283 DOMAIN-CONTAINING PROTEIN"/>
    <property type="match status" value="1"/>
</dbReference>
<dbReference type="Gene3D" id="3.30.70.330">
    <property type="match status" value="1"/>
</dbReference>
<dbReference type="InterPro" id="IPR012677">
    <property type="entry name" value="Nucleotide-bd_a/b_plait_sf"/>
</dbReference>
<dbReference type="PROSITE" id="PS50102">
    <property type="entry name" value="RRM"/>
    <property type="match status" value="1"/>
</dbReference>
<dbReference type="EMBL" id="JACBKZ010000014">
    <property type="protein sequence ID" value="KAF5933505.1"/>
    <property type="molecule type" value="Genomic_DNA"/>
</dbReference>
<dbReference type="Proteomes" id="UP000593564">
    <property type="component" value="Unassembled WGS sequence"/>
</dbReference>
<reference evidence="5" key="1">
    <citation type="journal article" date="2020" name="Nat. Commun.">
        <title>Genome assembly of wild tea tree DASZ reveals pedigree and selection history of tea varieties.</title>
        <authorList>
            <person name="Zhang W."/>
            <person name="Zhang Y."/>
            <person name="Qiu H."/>
            <person name="Guo Y."/>
            <person name="Wan H."/>
            <person name="Zhang X."/>
            <person name="Scossa F."/>
            <person name="Alseekh S."/>
            <person name="Zhang Q."/>
            <person name="Wang P."/>
            <person name="Xu L."/>
            <person name="Schmidt M.H."/>
            <person name="Jia X."/>
            <person name="Li D."/>
            <person name="Zhu A."/>
            <person name="Guo F."/>
            <person name="Chen W."/>
            <person name="Ni D."/>
            <person name="Usadel B."/>
            <person name="Fernie A.R."/>
            <person name="Wen W."/>
        </authorList>
    </citation>
    <scope>NUCLEOTIDE SEQUENCE [LARGE SCALE GENOMIC DNA]</scope>
    <source>
        <strain evidence="5">cv. G240</strain>
    </source>
</reference>
<keyword evidence="5" id="KW-1185">Reference proteome</keyword>
<dbReference type="PANTHER" id="PTHR34427">
    <property type="entry name" value="DUF4283 DOMAIN PROTEIN"/>
    <property type="match status" value="1"/>
</dbReference>
<feature type="region of interest" description="Disordered" evidence="2">
    <location>
        <begin position="525"/>
        <end position="550"/>
    </location>
</feature>
<dbReference type="InterPro" id="IPR000504">
    <property type="entry name" value="RRM_dom"/>
</dbReference>
<dbReference type="Pfam" id="PF00076">
    <property type="entry name" value="RRM_1"/>
    <property type="match status" value="1"/>
</dbReference>
<gene>
    <name evidence="4" type="ORF">HYC85_029676</name>
</gene>
<protein>
    <recommendedName>
        <fullName evidence="3">RRM domain-containing protein</fullName>
    </recommendedName>
</protein>
<evidence type="ECO:0000259" key="3">
    <source>
        <dbReference type="PROSITE" id="PS50102"/>
    </source>
</evidence>
<proteinExistence type="predicted"/>
<keyword evidence="1" id="KW-0694">RNA-binding</keyword>